<proteinExistence type="predicted"/>
<dbReference type="PANTHER" id="PTHR34136:SF1">
    <property type="entry name" value="UDP-N-ACETYL-D-MANNOSAMINURONIC ACID TRANSFERASE"/>
    <property type="match status" value="1"/>
</dbReference>
<evidence type="ECO:0000313" key="3">
    <source>
        <dbReference type="EMBL" id="GAA6169821.1"/>
    </source>
</evidence>
<comment type="caution">
    <text evidence="3">The sequence shown here is derived from an EMBL/GenBank/DDBJ whole genome shotgun (WGS) entry which is preliminary data.</text>
</comment>
<keyword evidence="4" id="KW-1185">Reference proteome</keyword>
<dbReference type="CDD" id="cd06533">
    <property type="entry name" value="Glyco_transf_WecG_TagA"/>
    <property type="match status" value="1"/>
</dbReference>
<dbReference type="InterPro" id="IPR004629">
    <property type="entry name" value="WecG_TagA_CpsF"/>
</dbReference>
<gene>
    <name evidence="3" type="ORF">NBRC116591_36320</name>
</gene>
<evidence type="ECO:0000256" key="2">
    <source>
        <dbReference type="ARBA" id="ARBA00022679"/>
    </source>
</evidence>
<dbReference type="Proteomes" id="UP001465153">
    <property type="component" value="Unassembled WGS sequence"/>
</dbReference>
<accession>A0ABQ0ADV9</accession>
<name>A0ABQ0ADV9_9GAMM</name>
<dbReference type="EMBL" id="BAABWN010000015">
    <property type="protein sequence ID" value="GAA6169821.1"/>
    <property type="molecule type" value="Genomic_DNA"/>
</dbReference>
<dbReference type="NCBIfam" id="TIGR00696">
    <property type="entry name" value="wecG_tagA_cpsF"/>
    <property type="match status" value="1"/>
</dbReference>
<dbReference type="RefSeq" id="WP_233086964.1">
    <property type="nucleotide sequence ID" value="NZ_BAABWN010000015.1"/>
</dbReference>
<sequence length="260" mass="29903">MNEKIRLLNIDLDNITMKELVENFERGFLLTLHVDMIMKLQKQKDFYDIISEFDVITCDSQILVAAGSLLGTPFKERVSGSDFFPLYCEKYKDDESIKVFLCGGGPGIAEIAAKNVNERIGREIIVGTDSPPFDYDTNPAEVDRMIQKINDSGATVLLVGLGAGRQEKFMYTNRHKMKNVHTFLPLGGTIDYEAKTLVRPAPWITDWGFEWLYRLLKEPKQRWHRYLVHQPPVLWLLLKQRLGLYKNPFEESAKPDSSRS</sequence>
<dbReference type="PANTHER" id="PTHR34136">
    <property type="match status" value="1"/>
</dbReference>
<evidence type="ECO:0000256" key="1">
    <source>
        <dbReference type="ARBA" id="ARBA00022676"/>
    </source>
</evidence>
<evidence type="ECO:0000313" key="4">
    <source>
        <dbReference type="Proteomes" id="UP001465153"/>
    </source>
</evidence>
<keyword evidence="2" id="KW-0808">Transferase</keyword>
<reference evidence="3 4" key="1">
    <citation type="submission" date="2024-04" db="EMBL/GenBank/DDBJ databases">
        <title>Draft genome sequence of Sessilibacter corallicola NBRC 116591.</title>
        <authorList>
            <person name="Miyakawa T."/>
            <person name="Kusuya Y."/>
            <person name="Miura T."/>
        </authorList>
    </citation>
    <scope>NUCLEOTIDE SEQUENCE [LARGE SCALE GENOMIC DNA]</scope>
    <source>
        <strain evidence="3 4">KU-00831-HH</strain>
    </source>
</reference>
<protein>
    <submittedName>
        <fullName evidence="3">WecB/TagA/CpsF family glycosyltransferase</fullName>
    </submittedName>
</protein>
<organism evidence="3 4">
    <name type="scientific">Sessilibacter corallicola</name>
    <dbReference type="NCBI Taxonomy" id="2904075"/>
    <lineage>
        <taxon>Bacteria</taxon>
        <taxon>Pseudomonadati</taxon>
        <taxon>Pseudomonadota</taxon>
        <taxon>Gammaproteobacteria</taxon>
        <taxon>Cellvibrionales</taxon>
        <taxon>Cellvibrionaceae</taxon>
        <taxon>Sessilibacter</taxon>
    </lineage>
</organism>
<keyword evidence="1" id="KW-0328">Glycosyltransferase</keyword>
<dbReference type="Pfam" id="PF03808">
    <property type="entry name" value="Glyco_tran_WecG"/>
    <property type="match status" value="1"/>
</dbReference>